<evidence type="ECO:0000256" key="4">
    <source>
        <dbReference type="ARBA" id="ARBA00023187"/>
    </source>
</evidence>
<protein>
    <submittedName>
        <fullName evidence="8">Survival of motor neuron-related-splicing factor 30</fullName>
    </submittedName>
</protein>
<keyword evidence="3" id="KW-0507">mRNA processing</keyword>
<evidence type="ECO:0000313" key="8">
    <source>
        <dbReference type="EMBL" id="RNA11506.1"/>
    </source>
</evidence>
<dbReference type="Pfam" id="PF06003">
    <property type="entry name" value="SMN_Tudor"/>
    <property type="match status" value="1"/>
</dbReference>
<gene>
    <name evidence="8" type="ORF">BpHYR1_000022</name>
</gene>
<evidence type="ECO:0000313" key="9">
    <source>
        <dbReference type="Proteomes" id="UP000276133"/>
    </source>
</evidence>
<dbReference type="Gene3D" id="2.30.30.140">
    <property type="match status" value="1"/>
</dbReference>
<evidence type="ECO:0000259" key="7">
    <source>
        <dbReference type="PROSITE" id="PS50304"/>
    </source>
</evidence>
<keyword evidence="4" id="KW-0508">mRNA splicing</keyword>
<comment type="similarity">
    <text evidence="2">Belongs to the SMN family.</text>
</comment>
<dbReference type="EMBL" id="REGN01005940">
    <property type="protein sequence ID" value="RNA11506.1"/>
    <property type="molecule type" value="Genomic_DNA"/>
</dbReference>
<accession>A0A3M7QJ93</accession>
<dbReference type="SUPFAM" id="SSF63748">
    <property type="entry name" value="Tudor/PWWP/MBT"/>
    <property type="match status" value="1"/>
</dbReference>
<comment type="caution">
    <text evidence="8">The sequence shown here is derived from an EMBL/GenBank/DDBJ whole genome shotgun (WGS) entry which is preliminary data.</text>
</comment>
<dbReference type="STRING" id="10195.A0A3M7QJ93"/>
<evidence type="ECO:0000256" key="1">
    <source>
        <dbReference type="ARBA" id="ARBA00004408"/>
    </source>
</evidence>
<feature type="compositionally biased region" description="Polar residues" evidence="6">
    <location>
        <begin position="255"/>
        <end position="267"/>
    </location>
</feature>
<comment type="subcellular location">
    <subcellularLocation>
        <location evidence="1">Nucleus</location>
        <location evidence="1">Cajal body</location>
    </subcellularLocation>
</comment>
<sequence>MEVDSESTLQEYKIQLEQVEIALKSQPDNAELLRLKSDLEEVIKLTEDLIAEEADEAKSKAKADINWRPSDKCMAIWRVDGKYYSATVRQIFEDGSCTVVFDGQASIELSQVAQLLPRSKNANTISNDSLIQKSSSKITGNKKAFSKKELETKLREAKKRKREKFAAKLKAMDEISEKEKNKWKNFNSKLSSKTWKGVVKKNKFEIPSDHENKIGVGTNSLLNRPISASGTIMPSSNNSSAQAAANSASTSTKSRYSAQSYRTSTYH</sequence>
<feature type="domain" description="Tudor" evidence="7">
    <location>
        <begin position="66"/>
        <end position="125"/>
    </location>
</feature>
<evidence type="ECO:0000256" key="6">
    <source>
        <dbReference type="SAM" id="MobiDB-lite"/>
    </source>
</evidence>
<dbReference type="SMART" id="SM00333">
    <property type="entry name" value="TUDOR"/>
    <property type="match status" value="1"/>
</dbReference>
<dbReference type="GO" id="GO:0008380">
    <property type="term" value="P:RNA splicing"/>
    <property type="evidence" value="ECO:0007669"/>
    <property type="project" value="UniProtKB-KW"/>
</dbReference>
<evidence type="ECO:0000256" key="2">
    <source>
        <dbReference type="ARBA" id="ARBA00005371"/>
    </source>
</evidence>
<evidence type="ECO:0000256" key="3">
    <source>
        <dbReference type="ARBA" id="ARBA00022664"/>
    </source>
</evidence>
<dbReference type="Proteomes" id="UP000276133">
    <property type="component" value="Unassembled WGS sequence"/>
</dbReference>
<dbReference type="PROSITE" id="PS50304">
    <property type="entry name" value="TUDOR"/>
    <property type="match status" value="1"/>
</dbReference>
<dbReference type="InterPro" id="IPR010304">
    <property type="entry name" value="SMN_Tudor"/>
</dbReference>
<dbReference type="OrthoDB" id="79171at2759"/>
<feature type="region of interest" description="Disordered" evidence="6">
    <location>
        <begin position="227"/>
        <end position="267"/>
    </location>
</feature>
<organism evidence="8 9">
    <name type="scientific">Brachionus plicatilis</name>
    <name type="common">Marine rotifer</name>
    <name type="synonym">Brachionus muelleri</name>
    <dbReference type="NCBI Taxonomy" id="10195"/>
    <lineage>
        <taxon>Eukaryota</taxon>
        <taxon>Metazoa</taxon>
        <taxon>Spiralia</taxon>
        <taxon>Gnathifera</taxon>
        <taxon>Rotifera</taxon>
        <taxon>Eurotatoria</taxon>
        <taxon>Monogononta</taxon>
        <taxon>Pseudotrocha</taxon>
        <taxon>Ploima</taxon>
        <taxon>Brachionidae</taxon>
        <taxon>Brachionus</taxon>
    </lineage>
</organism>
<dbReference type="GO" id="GO:0006397">
    <property type="term" value="P:mRNA processing"/>
    <property type="evidence" value="ECO:0007669"/>
    <property type="project" value="UniProtKB-KW"/>
</dbReference>
<reference evidence="8 9" key="1">
    <citation type="journal article" date="2018" name="Sci. Rep.">
        <title>Genomic signatures of local adaptation to the degree of environmental predictability in rotifers.</title>
        <authorList>
            <person name="Franch-Gras L."/>
            <person name="Hahn C."/>
            <person name="Garcia-Roger E.M."/>
            <person name="Carmona M.J."/>
            <person name="Serra M."/>
            <person name="Gomez A."/>
        </authorList>
    </citation>
    <scope>NUCLEOTIDE SEQUENCE [LARGE SCALE GENOMIC DNA]</scope>
    <source>
        <strain evidence="8">HYR1</strain>
    </source>
</reference>
<dbReference type="AlphaFoldDB" id="A0A3M7QJ93"/>
<dbReference type="GO" id="GO:0015030">
    <property type="term" value="C:Cajal body"/>
    <property type="evidence" value="ECO:0007669"/>
    <property type="project" value="UniProtKB-SubCell"/>
</dbReference>
<evidence type="ECO:0000256" key="5">
    <source>
        <dbReference type="ARBA" id="ARBA00023242"/>
    </source>
</evidence>
<dbReference type="InterPro" id="IPR002999">
    <property type="entry name" value="Tudor"/>
</dbReference>
<dbReference type="GO" id="GO:0003723">
    <property type="term" value="F:RNA binding"/>
    <property type="evidence" value="ECO:0007669"/>
    <property type="project" value="InterPro"/>
</dbReference>
<keyword evidence="9" id="KW-1185">Reference proteome</keyword>
<name>A0A3M7QJ93_BRAPC</name>
<proteinExistence type="inferred from homology"/>
<dbReference type="CDD" id="cd20399">
    <property type="entry name" value="Tudor_SPF30"/>
    <property type="match status" value="1"/>
</dbReference>
<keyword evidence="5" id="KW-0539">Nucleus</keyword>
<feature type="compositionally biased region" description="Low complexity" evidence="6">
    <location>
        <begin position="235"/>
        <end position="254"/>
    </location>
</feature>
<dbReference type="GO" id="GO:0005737">
    <property type="term" value="C:cytoplasm"/>
    <property type="evidence" value="ECO:0007669"/>
    <property type="project" value="InterPro"/>
</dbReference>